<dbReference type="InterPro" id="IPR042099">
    <property type="entry name" value="ANL_N_sf"/>
</dbReference>
<dbReference type="RefSeq" id="WP_163316483.1">
    <property type="nucleotide sequence ID" value="NZ_JAAGAA010000009.1"/>
</dbReference>
<dbReference type="InterPro" id="IPR020845">
    <property type="entry name" value="AMP-binding_CS"/>
</dbReference>
<dbReference type="EMBL" id="JAAGAA010000009">
    <property type="protein sequence ID" value="NDV13285.1"/>
    <property type="molecule type" value="Genomic_DNA"/>
</dbReference>
<keyword evidence="4" id="KW-0436">Ligase</keyword>
<dbReference type="SUPFAM" id="SSF56801">
    <property type="entry name" value="Acetyl-CoA synthetase-like"/>
    <property type="match status" value="1"/>
</dbReference>
<dbReference type="PANTHER" id="PTHR43272">
    <property type="entry name" value="LONG-CHAIN-FATTY-ACID--COA LIGASE"/>
    <property type="match status" value="1"/>
</dbReference>
<evidence type="ECO:0000313" key="4">
    <source>
        <dbReference type="EMBL" id="NDV13285.1"/>
    </source>
</evidence>
<evidence type="ECO:0000256" key="1">
    <source>
        <dbReference type="ARBA" id="ARBA00022741"/>
    </source>
</evidence>
<keyword evidence="1" id="KW-0547">Nucleotide-binding</keyword>
<dbReference type="Pfam" id="PF23562">
    <property type="entry name" value="AMP-binding_C_3"/>
    <property type="match status" value="1"/>
</dbReference>
<name>A0A6B2KSR4_9NEIS</name>
<comment type="caution">
    <text evidence="4">The sequence shown here is derived from an EMBL/GenBank/DDBJ whole genome shotgun (WGS) entry which is preliminary data.</text>
</comment>
<dbReference type="InterPro" id="IPR000873">
    <property type="entry name" value="AMP-dep_synth/lig_dom"/>
</dbReference>
<sequence length="586" mass="65277">MKLERAFDFLYHQLETQPRPDCLSARKGKQWLRLSTPVVVETINRVSHGFLRLGIGRGDRVAIMADNCIEWVLVDLALQQIGAVSVPIYPTVTVEDASYILMHADVKMAFVGNASQHKKVHEALGRMSSPIYSFNDIEDVRSWREVEMLGDGGDDVMLAALRDSVRADEVFTIIYTSGTTGRSKGVMLSHHNLVSTVAATAEHTKLPVGTLRALSFLPLSHIFERAGVYYYMSSCTGVYFAGVEQLSSAMQEVRPHTFSAVPRVLEKLHDKLAGKATELTGSKQKLYKWALELAENYDPNAKLGLWQKAQLAFADKMIFSKWRAAMGGELKWVNVGSAALQPRLARLMWAAGIMVAEGYGMTECSPVVTANLFDPARVRIGSVGVPLPHVEVKIAEDGEILVRGPNVMVGYYKEPEQTAETIIDGWLHTGDIGKLEDGVLTITDRKKEMFKTSNGKYIAPQVIENKLKESAFIDQVMVVGDGQKYAAALIVPLFDKIKEWCGQQGIAYTSDAEMARNPKVQALIEREVKRFNRYFGSWEHVKKIALVDRAWCVDAGELAPTLKLRRKVIAQRCSALIERLFQHHPA</sequence>
<evidence type="ECO:0000259" key="3">
    <source>
        <dbReference type="Pfam" id="PF00501"/>
    </source>
</evidence>
<dbReference type="PROSITE" id="PS00455">
    <property type="entry name" value="AMP_BINDING"/>
    <property type="match status" value="1"/>
</dbReference>
<organism evidence="4 5">
    <name type="scientific">Crenobacter caeni</name>
    <dbReference type="NCBI Taxonomy" id="2705474"/>
    <lineage>
        <taxon>Bacteria</taxon>
        <taxon>Pseudomonadati</taxon>
        <taxon>Pseudomonadota</taxon>
        <taxon>Betaproteobacteria</taxon>
        <taxon>Neisseriales</taxon>
        <taxon>Neisseriaceae</taxon>
        <taxon>Crenobacter</taxon>
    </lineage>
</organism>
<dbReference type="PANTHER" id="PTHR43272:SF33">
    <property type="entry name" value="AMP-BINDING DOMAIN-CONTAINING PROTEIN-RELATED"/>
    <property type="match status" value="1"/>
</dbReference>
<dbReference type="GO" id="GO:0005524">
    <property type="term" value="F:ATP binding"/>
    <property type="evidence" value="ECO:0007669"/>
    <property type="project" value="UniProtKB-KW"/>
</dbReference>
<dbReference type="GO" id="GO:0004467">
    <property type="term" value="F:long-chain fatty acid-CoA ligase activity"/>
    <property type="evidence" value="ECO:0007669"/>
    <property type="project" value="TreeGrafter"/>
</dbReference>
<dbReference type="Proteomes" id="UP000482578">
    <property type="component" value="Unassembled WGS sequence"/>
</dbReference>
<gene>
    <name evidence="4" type="ORF">GZH52_10855</name>
</gene>
<protein>
    <submittedName>
        <fullName evidence="4">Long-chain fatty acid--CoA ligase</fullName>
    </submittedName>
</protein>
<dbReference type="Pfam" id="PF00501">
    <property type="entry name" value="AMP-binding"/>
    <property type="match status" value="1"/>
</dbReference>
<keyword evidence="2" id="KW-0067">ATP-binding</keyword>
<feature type="domain" description="AMP-dependent synthetase/ligase" evidence="3">
    <location>
        <begin position="29"/>
        <end position="412"/>
    </location>
</feature>
<evidence type="ECO:0000313" key="5">
    <source>
        <dbReference type="Proteomes" id="UP000482578"/>
    </source>
</evidence>
<evidence type="ECO:0000256" key="2">
    <source>
        <dbReference type="ARBA" id="ARBA00022840"/>
    </source>
</evidence>
<reference evidence="4 5" key="1">
    <citation type="submission" date="2020-02" db="EMBL/GenBank/DDBJ databases">
        <authorList>
            <person name="Yang Z."/>
        </authorList>
    </citation>
    <scope>NUCLEOTIDE SEQUENCE [LARGE SCALE GENOMIC DNA]</scope>
    <source>
        <strain evidence="4 5">HX-7-9</strain>
    </source>
</reference>
<dbReference type="CDD" id="cd05907">
    <property type="entry name" value="VL_LC_FACS_like"/>
    <property type="match status" value="1"/>
</dbReference>
<proteinExistence type="predicted"/>
<keyword evidence="5" id="KW-1185">Reference proteome</keyword>
<dbReference type="AlphaFoldDB" id="A0A6B2KSR4"/>
<accession>A0A6B2KSR4</accession>
<dbReference type="GO" id="GO:0016020">
    <property type="term" value="C:membrane"/>
    <property type="evidence" value="ECO:0007669"/>
    <property type="project" value="TreeGrafter"/>
</dbReference>
<dbReference type="Gene3D" id="3.40.50.12780">
    <property type="entry name" value="N-terminal domain of ligase-like"/>
    <property type="match status" value="1"/>
</dbReference>